<feature type="region of interest" description="Disordered" evidence="1">
    <location>
        <begin position="24"/>
        <end position="53"/>
    </location>
</feature>
<sequence>MALRTLLVCLLVFTAGCAMPAPGDGTGEAATDDGAQTAAPRPTPTPAPAADRTATVTGAVPATTADVDLALYTDSPVRLTVEELGTDGRGVVADRNYTTVTSPEFNENESVFVAERDYRVAIRVGGETRWNRTVRHYEIYELAVQRNGTVEIQSHAVV</sequence>
<protein>
    <submittedName>
        <fullName evidence="2">Uncharacterized protein</fullName>
    </submittedName>
</protein>
<evidence type="ECO:0000313" key="3">
    <source>
        <dbReference type="Proteomes" id="UP000766550"/>
    </source>
</evidence>
<dbReference type="RefSeq" id="WP_162316948.1">
    <property type="nucleotide sequence ID" value="NZ_JAHQXF010000001.1"/>
</dbReference>
<evidence type="ECO:0000256" key="1">
    <source>
        <dbReference type="SAM" id="MobiDB-lite"/>
    </source>
</evidence>
<accession>A0A8J8C338</accession>
<proteinExistence type="predicted"/>
<feature type="compositionally biased region" description="Low complexity" evidence="1">
    <location>
        <begin position="24"/>
        <end position="40"/>
    </location>
</feature>
<dbReference type="AlphaFoldDB" id="A0A8J8C338"/>
<dbReference type="PROSITE" id="PS51257">
    <property type="entry name" value="PROKAR_LIPOPROTEIN"/>
    <property type="match status" value="1"/>
</dbReference>
<keyword evidence="3" id="KW-1185">Reference proteome</keyword>
<comment type="caution">
    <text evidence="2">The sequence shown here is derived from an EMBL/GenBank/DDBJ whole genome shotgun (WGS) entry which is preliminary data.</text>
</comment>
<gene>
    <name evidence="2" type="ORF">KTS45_06485</name>
</gene>
<evidence type="ECO:0000313" key="2">
    <source>
        <dbReference type="EMBL" id="MBV0923847.1"/>
    </source>
</evidence>
<dbReference type="OrthoDB" id="380003at2157"/>
<name>A0A8J8C338_9EURY</name>
<reference evidence="2 3" key="1">
    <citation type="submission" date="2021-06" db="EMBL/GenBank/DDBJ databases">
        <title>New haloarchaea isolates fom saline soil.</title>
        <authorList>
            <person name="Duran-Viseras A."/>
            <person name="Sanchez-Porro C.S."/>
            <person name="Ventosa A."/>
        </authorList>
    </citation>
    <scope>NUCLEOTIDE SEQUENCE [LARGE SCALE GENOMIC DNA]</scope>
    <source>
        <strain evidence="2 3">JCM 183640</strain>
    </source>
</reference>
<dbReference type="EMBL" id="JAHQXF010000001">
    <property type="protein sequence ID" value="MBV0923847.1"/>
    <property type="molecule type" value="Genomic_DNA"/>
</dbReference>
<organism evidence="2 3">
    <name type="scientific">Haloarcula limicola</name>
    <dbReference type="NCBI Taxonomy" id="1429915"/>
    <lineage>
        <taxon>Archaea</taxon>
        <taxon>Methanobacteriati</taxon>
        <taxon>Methanobacteriota</taxon>
        <taxon>Stenosarchaea group</taxon>
        <taxon>Halobacteria</taxon>
        <taxon>Halobacteriales</taxon>
        <taxon>Haloarculaceae</taxon>
        <taxon>Haloarcula</taxon>
    </lineage>
</organism>
<dbReference type="Proteomes" id="UP000766550">
    <property type="component" value="Unassembled WGS sequence"/>
</dbReference>